<dbReference type="SUPFAM" id="SSF51126">
    <property type="entry name" value="Pectin lyase-like"/>
    <property type="match status" value="2"/>
</dbReference>
<dbReference type="SMART" id="SM00710">
    <property type="entry name" value="PbH1"/>
    <property type="match status" value="9"/>
</dbReference>
<comment type="caution">
    <text evidence="6">The sequence shown here is derived from an EMBL/GenBank/DDBJ whole genome shotgun (WGS) entry which is preliminary data.</text>
</comment>
<dbReference type="InterPro" id="IPR012334">
    <property type="entry name" value="Pectin_lyas_fold"/>
</dbReference>
<dbReference type="InterPro" id="IPR011050">
    <property type="entry name" value="Pectin_lyase_fold/virulence"/>
</dbReference>
<feature type="compositionally biased region" description="Acidic residues" evidence="4">
    <location>
        <begin position="436"/>
        <end position="455"/>
    </location>
</feature>
<evidence type="ECO:0000256" key="1">
    <source>
        <dbReference type="ARBA" id="ARBA00004906"/>
    </source>
</evidence>
<dbReference type="PANTHER" id="PTHR22990">
    <property type="entry name" value="F-BOX ONLY PROTEIN"/>
    <property type="match status" value="1"/>
</dbReference>
<keyword evidence="3" id="KW-0833">Ubl conjugation pathway</keyword>
<gene>
    <name evidence="6" type="ORF">GCM10009559_48720</name>
</gene>
<dbReference type="PANTHER" id="PTHR22990:SF15">
    <property type="entry name" value="F-BOX ONLY PROTEIN 10"/>
    <property type="match status" value="1"/>
</dbReference>
<dbReference type="InterPro" id="IPR006626">
    <property type="entry name" value="PbH1"/>
</dbReference>
<dbReference type="InterPro" id="IPR022441">
    <property type="entry name" value="Para_beta_helix_rpt-2"/>
</dbReference>
<keyword evidence="2" id="KW-0677">Repeat</keyword>
<evidence type="ECO:0000313" key="7">
    <source>
        <dbReference type="Proteomes" id="UP001499967"/>
    </source>
</evidence>
<proteinExistence type="predicted"/>
<protein>
    <recommendedName>
        <fullName evidence="5">Periplasmic copper-binding protein NosD beta helix domain-containing protein</fullName>
    </recommendedName>
</protein>
<evidence type="ECO:0000256" key="4">
    <source>
        <dbReference type="SAM" id="MobiDB-lite"/>
    </source>
</evidence>
<reference evidence="6 7" key="1">
    <citation type="journal article" date="2019" name="Int. J. Syst. Evol. Microbiol.">
        <title>The Global Catalogue of Microorganisms (GCM) 10K type strain sequencing project: providing services to taxonomists for standard genome sequencing and annotation.</title>
        <authorList>
            <consortium name="The Broad Institute Genomics Platform"/>
            <consortium name="The Broad Institute Genome Sequencing Center for Infectious Disease"/>
            <person name="Wu L."/>
            <person name="Ma J."/>
        </authorList>
    </citation>
    <scope>NUCLEOTIDE SEQUENCE [LARGE SCALE GENOMIC DNA]</scope>
    <source>
        <strain evidence="6 7">JCM 11117</strain>
    </source>
</reference>
<dbReference type="EMBL" id="BAAAHP010000146">
    <property type="protein sequence ID" value="GAA0948873.1"/>
    <property type="molecule type" value="Genomic_DNA"/>
</dbReference>
<dbReference type="Gene3D" id="2.160.20.10">
    <property type="entry name" value="Single-stranded right-handed beta-helix, Pectin lyase-like"/>
    <property type="match status" value="1"/>
</dbReference>
<organism evidence="6 7">
    <name type="scientific">Pseudonocardia zijingensis</name>
    <dbReference type="NCBI Taxonomy" id="153376"/>
    <lineage>
        <taxon>Bacteria</taxon>
        <taxon>Bacillati</taxon>
        <taxon>Actinomycetota</taxon>
        <taxon>Actinomycetes</taxon>
        <taxon>Pseudonocardiales</taxon>
        <taxon>Pseudonocardiaceae</taxon>
        <taxon>Pseudonocardia</taxon>
    </lineage>
</organism>
<dbReference type="InterPro" id="IPR051550">
    <property type="entry name" value="SCF-Subunits/Alg-Epimerases"/>
</dbReference>
<evidence type="ECO:0000313" key="6">
    <source>
        <dbReference type="EMBL" id="GAA0948873.1"/>
    </source>
</evidence>
<evidence type="ECO:0000256" key="2">
    <source>
        <dbReference type="ARBA" id="ARBA00022737"/>
    </source>
</evidence>
<name>A0ABN1QXX4_9PSEU</name>
<evidence type="ECO:0000256" key="3">
    <source>
        <dbReference type="ARBA" id="ARBA00022786"/>
    </source>
</evidence>
<dbReference type="Proteomes" id="UP001499967">
    <property type="component" value="Unassembled WGS sequence"/>
</dbReference>
<feature type="compositionally biased region" description="Basic and acidic residues" evidence="4">
    <location>
        <begin position="42"/>
        <end position="52"/>
    </location>
</feature>
<feature type="domain" description="Periplasmic copper-binding protein NosD beta helix" evidence="5">
    <location>
        <begin position="228"/>
        <end position="378"/>
    </location>
</feature>
<sequence>MPGRDTDRGERIPVSSVRPFLITAAAVLAFVVTGCSAPPEPLPRREVPEHGAVDPARPCSREPGTAPATGTAPDGGEPQARFDAATNTIVLTGGEDVPLPALGEEVADSALREVEPGVWFLGANIAVQPGASLRVAAPDVHWLRMAGGGGAFVSITAYGGGLAVEGTCITSWDPGTQTVDEDHEDRRSYLLARDGATMTIDDAELRFLGSGDVESYGLSWRTEGTTGHIRGSVISHLYYGLYSYEVDGLEVTDNEFHDNVLYGVDPHTESRNLVIERNVVHHNGKHGIILAEDCVDSVIRDNVVYANKHHGIVMYQNSDRNLIEGNESFGNAAQGININESHENEIRANKVYDNAESGVGITQTSRSNVVADNQLRGNGKDGIRLVSEAAETTVRGNTIGRNERYGVYVDTVSGFELTGNTVFGSRVGLMIKGGDEADEGDNEVFGNEEADALSS</sequence>
<dbReference type="Pfam" id="PF05048">
    <property type="entry name" value="NosD"/>
    <property type="match status" value="1"/>
</dbReference>
<dbReference type="PROSITE" id="PS51257">
    <property type="entry name" value="PROKAR_LIPOPROTEIN"/>
    <property type="match status" value="1"/>
</dbReference>
<keyword evidence="7" id="KW-1185">Reference proteome</keyword>
<accession>A0ABN1QXX4</accession>
<comment type="pathway">
    <text evidence="1">Protein modification; protein ubiquitination.</text>
</comment>
<feature type="region of interest" description="Disordered" evidence="4">
    <location>
        <begin position="38"/>
        <end position="80"/>
    </location>
</feature>
<feature type="region of interest" description="Disordered" evidence="4">
    <location>
        <begin position="434"/>
        <end position="455"/>
    </location>
</feature>
<dbReference type="InterPro" id="IPR007742">
    <property type="entry name" value="NosD_dom"/>
</dbReference>
<dbReference type="NCBIfam" id="TIGR03804">
    <property type="entry name" value="para_beta_helix"/>
    <property type="match status" value="2"/>
</dbReference>
<evidence type="ECO:0000259" key="5">
    <source>
        <dbReference type="Pfam" id="PF05048"/>
    </source>
</evidence>